<evidence type="ECO:0000313" key="1">
    <source>
        <dbReference type="EMBL" id="PRH85754.1"/>
    </source>
</evidence>
<dbReference type="Gene3D" id="1.10.10.10">
    <property type="entry name" value="Winged helix-like DNA-binding domain superfamily/Winged helix DNA-binding domain"/>
    <property type="match status" value="1"/>
</dbReference>
<organism evidence="1 2">
    <name type="scientific">Labrys okinawensis</name>
    <dbReference type="NCBI Taxonomy" id="346911"/>
    <lineage>
        <taxon>Bacteria</taxon>
        <taxon>Pseudomonadati</taxon>
        <taxon>Pseudomonadota</taxon>
        <taxon>Alphaproteobacteria</taxon>
        <taxon>Hyphomicrobiales</taxon>
        <taxon>Xanthobacteraceae</taxon>
        <taxon>Labrys</taxon>
    </lineage>
</organism>
<dbReference type="EMBL" id="PUEJ01000007">
    <property type="protein sequence ID" value="PRH85754.1"/>
    <property type="molecule type" value="Genomic_DNA"/>
</dbReference>
<proteinExistence type="predicted"/>
<dbReference type="Proteomes" id="UP000237682">
    <property type="component" value="Unassembled WGS sequence"/>
</dbReference>
<keyword evidence="2" id="KW-1185">Reference proteome</keyword>
<dbReference type="InterPro" id="IPR036390">
    <property type="entry name" value="WH_DNA-bd_sf"/>
</dbReference>
<gene>
    <name evidence="1" type="ORF">C5L14_19540</name>
</gene>
<dbReference type="SUPFAM" id="SSF46785">
    <property type="entry name" value="Winged helix' DNA-binding domain"/>
    <property type="match status" value="1"/>
</dbReference>
<evidence type="ECO:0000313" key="2">
    <source>
        <dbReference type="Proteomes" id="UP000237682"/>
    </source>
</evidence>
<dbReference type="InterPro" id="IPR036388">
    <property type="entry name" value="WH-like_DNA-bd_sf"/>
</dbReference>
<name>A0A2S9Q8Z1_9HYPH</name>
<protein>
    <submittedName>
        <fullName evidence="1">MarR family transcriptional regulator</fullName>
    </submittedName>
</protein>
<comment type="caution">
    <text evidence="1">The sequence shown here is derived from an EMBL/GenBank/DDBJ whole genome shotgun (WGS) entry which is preliminary data.</text>
</comment>
<dbReference type="RefSeq" id="WP_105863751.1">
    <property type="nucleotide sequence ID" value="NZ_PUEJ01000007.1"/>
</dbReference>
<sequence length="222" mass="24306">MSALELENASPQGRSGPDRLLLLLKTRGQQTAAELGKAIGTTGENARQQLTKLAAEGLVETESVARGVGRPAQFWRLTAQGHGRFPDSHAELTVGLLRHIRDLLGPEALERLIAAREEEMRAAYRAELGRLEGTPARVAALATIRTREGYMAEQRAAEDGEGWLLIENHCPICAAATACQGFCRSELAIFRDMLGPGCTVERTEHIVHGARRCAYRIREEAR</sequence>
<accession>A0A2S9Q8Z1</accession>
<reference evidence="1 2" key="1">
    <citation type="submission" date="2018-02" db="EMBL/GenBank/DDBJ databases">
        <title>Whole genome sequencing of endophytic bacterium.</title>
        <authorList>
            <person name="Eedara R."/>
            <person name="Podile A.R."/>
        </authorList>
    </citation>
    <scope>NUCLEOTIDE SEQUENCE [LARGE SCALE GENOMIC DNA]</scope>
    <source>
        <strain evidence="1 2">RP1T</strain>
    </source>
</reference>
<dbReference type="OrthoDB" id="155998at2"/>
<dbReference type="AlphaFoldDB" id="A0A2S9Q8Z1"/>